<evidence type="ECO:0000313" key="4">
    <source>
        <dbReference type="Proteomes" id="UP000004994"/>
    </source>
</evidence>
<feature type="domain" description="Amine oxidase" evidence="2">
    <location>
        <begin position="35"/>
        <end position="94"/>
    </location>
</feature>
<reference evidence="3" key="2">
    <citation type="submission" date="2019-01" db="UniProtKB">
        <authorList>
            <consortium name="EnsemblPlants"/>
        </authorList>
    </citation>
    <scope>IDENTIFICATION</scope>
    <source>
        <strain evidence="3">cv. Heinz 1706</strain>
    </source>
</reference>
<dbReference type="InterPro" id="IPR036188">
    <property type="entry name" value="FAD/NAD-bd_sf"/>
</dbReference>
<evidence type="ECO:0000313" key="3">
    <source>
        <dbReference type="EnsemblPlants" id="Solyc10g049410.1.1.1"/>
    </source>
</evidence>
<dbReference type="STRING" id="4081.A0A3Q7IFG4"/>
<dbReference type="Pfam" id="PF01593">
    <property type="entry name" value="Amino_oxidase"/>
    <property type="match status" value="1"/>
</dbReference>
<comment type="similarity">
    <text evidence="1">Belongs to the flavin monoamine oxidase family.</text>
</comment>
<dbReference type="Gramene" id="Solyc10g049410.1.1">
    <property type="protein sequence ID" value="Solyc10g049410.1.1.1"/>
    <property type="gene ID" value="Solyc10g049410.1"/>
</dbReference>
<name>A0A3Q7IFG4_SOLLC</name>
<dbReference type="PANTHER" id="PTHR10742:SF373">
    <property type="entry name" value="LYSINE-SPECIFIC HISTONE DEMETHYLASE 1 HOMOLOG 2"/>
    <property type="match status" value="1"/>
</dbReference>
<dbReference type="Gene3D" id="3.90.660.10">
    <property type="match status" value="1"/>
</dbReference>
<protein>
    <recommendedName>
        <fullName evidence="2">Amine oxidase domain-containing protein</fullName>
    </recommendedName>
</protein>
<evidence type="ECO:0000256" key="1">
    <source>
        <dbReference type="ARBA" id="ARBA00005995"/>
    </source>
</evidence>
<organism evidence="3">
    <name type="scientific">Solanum lycopersicum</name>
    <name type="common">Tomato</name>
    <name type="synonym">Lycopersicon esculentum</name>
    <dbReference type="NCBI Taxonomy" id="4081"/>
    <lineage>
        <taxon>Eukaryota</taxon>
        <taxon>Viridiplantae</taxon>
        <taxon>Streptophyta</taxon>
        <taxon>Embryophyta</taxon>
        <taxon>Tracheophyta</taxon>
        <taxon>Spermatophyta</taxon>
        <taxon>Magnoliopsida</taxon>
        <taxon>eudicotyledons</taxon>
        <taxon>Gunneridae</taxon>
        <taxon>Pentapetalae</taxon>
        <taxon>asterids</taxon>
        <taxon>lamiids</taxon>
        <taxon>Solanales</taxon>
        <taxon>Solanaceae</taxon>
        <taxon>Solanoideae</taxon>
        <taxon>Solaneae</taxon>
        <taxon>Solanum</taxon>
        <taxon>Solanum subgen. Lycopersicon</taxon>
    </lineage>
</organism>
<dbReference type="PaxDb" id="4081-Solyc10g049410.1.1"/>
<dbReference type="GO" id="GO:0016491">
    <property type="term" value="F:oxidoreductase activity"/>
    <property type="evidence" value="ECO:0007669"/>
    <property type="project" value="InterPro"/>
</dbReference>
<dbReference type="EnsemblPlants" id="Solyc10g049410.1.1">
    <property type="protein sequence ID" value="Solyc10g049410.1.1.1"/>
    <property type="gene ID" value="Solyc10g049410.1"/>
</dbReference>
<dbReference type="InterPro" id="IPR002937">
    <property type="entry name" value="Amino_oxidase"/>
</dbReference>
<dbReference type="Proteomes" id="UP000004994">
    <property type="component" value="Chromosome 10"/>
</dbReference>
<dbReference type="PANTHER" id="PTHR10742">
    <property type="entry name" value="FLAVIN MONOAMINE OXIDASE"/>
    <property type="match status" value="1"/>
</dbReference>
<dbReference type="Gene3D" id="3.50.50.60">
    <property type="entry name" value="FAD/NAD(P)-binding domain"/>
    <property type="match status" value="1"/>
</dbReference>
<dbReference type="AlphaFoldDB" id="A0A3Q7IFG4"/>
<accession>A0A3Q7IFG4</accession>
<dbReference type="InParanoid" id="A0A3Q7IFG4"/>
<dbReference type="InterPro" id="IPR050281">
    <property type="entry name" value="Flavin_monoamine_oxidase"/>
</dbReference>
<evidence type="ECO:0000259" key="2">
    <source>
        <dbReference type="Pfam" id="PF01593"/>
    </source>
</evidence>
<sequence length="102" mass="11877">MPYRSKPFYLVFLASPNIYRSSVTRNCIYERKGISVPDPIQSICLKWRSDPFSSRSYSLVCVQSSENEYDILIENLGVRLFFVEEATIRQHPATWSLYKCVA</sequence>
<proteinExistence type="inferred from homology"/>
<keyword evidence="4" id="KW-1185">Reference proteome</keyword>
<reference evidence="3" key="1">
    <citation type="journal article" date="2012" name="Nature">
        <title>The tomato genome sequence provides insights into fleshy fruit evolution.</title>
        <authorList>
            <consortium name="Tomato Genome Consortium"/>
        </authorList>
    </citation>
    <scope>NUCLEOTIDE SEQUENCE [LARGE SCALE GENOMIC DNA]</scope>
    <source>
        <strain evidence="3">cv. Heinz 1706</strain>
    </source>
</reference>